<accession>A0A1J4N830</accession>
<dbReference type="OrthoDB" id="9771932at2"/>
<dbReference type="Pfam" id="PF04909">
    <property type="entry name" value="Amidohydro_2"/>
    <property type="match status" value="1"/>
</dbReference>
<name>A0A1J4N830_9ACTN</name>
<dbReference type="EMBL" id="JZDQ02000007">
    <property type="protein sequence ID" value="OIJ27690.1"/>
    <property type="molecule type" value="Genomic_DNA"/>
</dbReference>
<sequence length="274" mass="29644">MTKPLRDAHRHIGRLPAYPFYGGPAINADVTARDTVKELVADLDADRIERALVLPNYGVPDPDAAFGLNHLAIEAAQSDDRIRCGLWVSPKPTDAARNDAALALAGEEGVAALKTSFLLGGHPSDPECLEQLDKVFATAREHDLTVHVHTSPGAASDIDQIGTLVERYARDVRLHLVHLGGGMSGHMKLIGGRLFDWIEAGMQVYTDTSWAIGFAPTWLVQEIERRGVGHDRILFATDAPWGDFAGEHARLSAAAGDGELADAFFHHNFSALYG</sequence>
<dbReference type="InterPro" id="IPR006680">
    <property type="entry name" value="Amidohydro-rel"/>
</dbReference>
<gene>
    <name evidence="2" type="ORF">UG56_006730</name>
</gene>
<dbReference type="STRING" id="1844.UG56_006730"/>
<dbReference type="GO" id="GO:0016787">
    <property type="term" value="F:hydrolase activity"/>
    <property type="evidence" value="ECO:0007669"/>
    <property type="project" value="UniProtKB-KW"/>
</dbReference>
<dbReference type="AlphaFoldDB" id="A0A1J4N830"/>
<organism evidence="2 3">
    <name type="scientific">Nocardioides luteus</name>
    <dbReference type="NCBI Taxonomy" id="1844"/>
    <lineage>
        <taxon>Bacteria</taxon>
        <taxon>Bacillati</taxon>
        <taxon>Actinomycetota</taxon>
        <taxon>Actinomycetes</taxon>
        <taxon>Propionibacteriales</taxon>
        <taxon>Nocardioidaceae</taxon>
        <taxon>Nocardioides</taxon>
    </lineage>
</organism>
<feature type="domain" description="Amidohydrolase-related" evidence="1">
    <location>
        <begin position="7"/>
        <end position="274"/>
    </location>
</feature>
<keyword evidence="3" id="KW-1185">Reference proteome</keyword>
<reference evidence="2" key="1">
    <citation type="submission" date="2016-10" db="EMBL/GenBank/DDBJ databases">
        <title>Draft Genome Sequence of Nocardioides luteus Strain BAFB, an Alkane-Degrading Bacterium Isolated from JP-7 Polluted Soil.</title>
        <authorList>
            <person name="Brown L."/>
            <person name="Ruiz O.N."/>
            <person name="Gunasekera T."/>
        </authorList>
    </citation>
    <scope>NUCLEOTIDE SEQUENCE [LARGE SCALE GENOMIC DNA]</scope>
    <source>
        <strain evidence="2">BAFB</strain>
    </source>
</reference>
<dbReference type="RefSeq" id="WP_045547768.1">
    <property type="nucleotide sequence ID" value="NZ_JZDQ02000007.1"/>
</dbReference>
<protein>
    <submittedName>
        <fullName evidence="2">Amidohydrolase</fullName>
    </submittedName>
</protein>
<proteinExistence type="predicted"/>
<dbReference type="Proteomes" id="UP000033772">
    <property type="component" value="Unassembled WGS sequence"/>
</dbReference>
<evidence type="ECO:0000259" key="1">
    <source>
        <dbReference type="Pfam" id="PF04909"/>
    </source>
</evidence>
<evidence type="ECO:0000313" key="2">
    <source>
        <dbReference type="EMBL" id="OIJ27690.1"/>
    </source>
</evidence>
<dbReference type="SUPFAM" id="SSF51556">
    <property type="entry name" value="Metallo-dependent hydrolases"/>
    <property type="match status" value="1"/>
</dbReference>
<comment type="caution">
    <text evidence="2">The sequence shown here is derived from an EMBL/GenBank/DDBJ whole genome shotgun (WGS) entry which is preliminary data.</text>
</comment>
<evidence type="ECO:0000313" key="3">
    <source>
        <dbReference type="Proteomes" id="UP000033772"/>
    </source>
</evidence>
<dbReference type="InterPro" id="IPR032466">
    <property type="entry name" value="Metal_Hydrolase"/>
</dbReference>
<dbReference type="Gene3D" id="3.20.20.140">
    <property type="entry name" value="Metal-dependent hydrolases"/>
    <property type="match status" value="1"/>
</dbReference>